<reference evidence="3" key="1">
    <citation type="journal article" date="2019" name="Int. J. Syst. Evol. Microbiol.">
        <title>The Global Catalogue of Microorganisms (GCM) 10K type strain sequencing project: providing services to taxonomists for standard genome sequencing and annotation.</title>
        <authorList>
            <consortium name="The Broad Institute Genomics Platform"/>
            <consortium name="The Broad Institute Genome Sequencing Center for Infectious Disease"/>
            <person name="Wu L."/>
            <person name="Ma J."/>
        </authorList>
    </citation>
    <scope>NUCLEOTIDE SEQUENCE [LARGE SCALE GENOMIC DNA]</scope>
    <source>
        <strain evidence="3">JCM 15443</strain>
    </source>
</reference>
<dbReference type="InterPro" id="IPR052913">
    <property type="entry name" value="Glycopeptide_resist_protein"/>
</dbReference>
<sequence>MNPILLSALAVGLMTTAHAQSSGGAVSEPFKLILVDQQHKIHAGEQTTHTFAKSWLLPAEGIARSREYNKLSTTLTPTLDRIEREVNARQPLPAVFRKVGEQWTATDQIGWVFDRDGTRANLQKAILEGEPSARVAFQRVVPERSVELLAQRGVLWHVASGQSSYAGSPDFREKNILVGAAKLDNFFIAPDHEFDFNQEIGRIDASTGFVPGFIIAGGTLEKEDGGGICQVSTTIFRAMYNAGLPITDRSEHSHRVKYYDPVGFEATVYAPYKNLKVRNDTPAHLFVQASWNRAEQTLRFDVFGANTGREVTVSDPVVSDFRPPAAPSYTPDARVAPGDRRLLDTPMQGMTSVITRTVRVKGQVVSRDVLKSVYQPWGAVYGVNPADPRLN</sequence>
<dbReference type="EMBL" id="BMOM01000019">
    <property type="protein sequence ID" value="GGM13925.1"/>
    <property type="molecule type" value="Genomic_DNA"/>
</dbReference>
<name>A0ABQ2GUI3_9DEIO</name>
<feature type="signal peptide" evidence="1">
    <location>
        <begin position="1"/>
        <end position="19"/>
    </location>
</feature>
<evidence type="ECO:0000313" key="2">
    <source>
        <dbReference type="EMBL" id="GGM13925.1"/>
    </source>
</evidence>
<evidence type="ECO:0000313" key="3">
    <source>
        <dbReference type="Proteomes" id="UP000661918"/>
    </source>
</evidence>
<dbReference type="Pfam" id="PF04294">
    <property type="entry name" value="VanW"/>
    <property type="match status" value="1"/>
</dbReference>
<dbReference type="RefSeq" id="WP_188904518.1">
    <property type="nucleotide sequence ID" value="NZ_BMOM01000019.1"/>
</dbReference>
<protein>
    <recommendedName>
        <fullName evidence="4">Vancomycin resistance protein</fullName>
    </recommendedName>
</protein>
<evidence type="ECO:0000256" key="1">
    <source>
        <dbReference type="SAM" id="SignalP"/>
    </source>
</evidence>
<comment type="caution">
    <text evidence="2">The sequence shown here is derived from an EMBL/GenBank/DDBJ whole genome shotgun (WGS) entry which is preliminary data.</text>
</comment>
<proteinExistence type="predicted"/>
<dbReference type="Proteomes" id="UP000661918">
    <property type="component" value="Unassembled WGS sequence"/>
</dbReference>
<organism evidence="2 3">
    <name type="scientific">Deinococcus aerophilus</name>
    <dbReference type="NCBI Taxonomy" id="522488"/>
    <lineage>
        <taxon>Bacteria</taxon>
        <taxon>Thermotogati</taxon>
        <taxon>Deinococcota</taxon>
        <taxon>Deinococci</taxon>
        <taxon>Deinococcales</taxon>
        <taxon>Deinococcaceae</taxon>
        <taxon>Deinococcus</taxon>
    </lineage>
</organism>
<feature type="chain" id="PRO_5045873344" description="Vancomycin resistance protein" evidence="1">
    <location>
        <begin position="20"/>
        <end position="391"/>
    </location>
</feature>
<dbReference type="PANTHER" id="PTHR35788">
    <property type="entry name" value="EXPORTED PROTEIN-RELATED"/>
    <property type="match status" value="1"/>
</dbReference>
<gene>
    <name evidence="2" type="ORF">GCM10010841_23160</name>
</gene>
<dbReference type="PANTHER" id="PTHR35788:SF1">
    <property type="entry name" value="EXPORTED PROTEIN"/>
    <property type="match status" value="1"/>
</dbReference>
<keyword evidence="3" id="KW-1185">Reference proteome</keyword>
<accession>A0ABQ2GUI3</accession>
<dbReference type="InterPro" id="IPR007391">
    <property type="entry name" value="Vancomycin_resist_VanW"/>
</dbReference>
<keyword evidence="1" id="KW-0732">Signal</keyword>
<evidence type="ECO:0008006" key="4">
    <source>
        <dbReference type="Google" id="ProtNLM"/>
    </source>
</evidence>